<dbReference type="InterPro" id="IPR057191">
    <property type="entry name" value="DUF7869"/>
</dbReference>
<name>A0A2P4P9M6_RHIID</name>
<keyword evidence="3" id="KW-1185">Reference proteome</keyword>
<evidence type="ECO:0000313" key="2">
    <source>
        <dbReference type="EMBL" id="POG62085.1"/>
    </source>
</evidence>
<dbReference type="Proteomes" id="UP000018888">
    <property type="component" value="Unassembled WGS sequence"/>
</dbReference>
<protein>
    <recommendedName>
        <fullName evidence="1">DUF7869 domain-containing protein</fullName>
    </recommendedName>
</protein>
<dbReference type="PANTHER" id="PTHR34415">
    <property type="entry name" value="INTEGRASE CATALYTIC DOMAIN-CONTAINING PROTEIN"/>
    <property type="match status" value="1"/>
</dbReference>
<sequence>MRFNTQFWNQDEKDDKVKEWHEHITWANQERDYYRNCIKNSKDQLTKIDKELIIRPGVSNSLEFENHISWDFAEGVHLPYSSQQEGSIYFKSPWKVSIFGICEEAFPQQKNYLIQENENVGKGADAVISLVHHYFKNHGLGEKYLIVNADNCSGQNKNNAMIQYLTWRVMNGLHDRIKYCFMVAGHTKFSTDGFFGLIKLKMRVSEVQDLSDMVEVVHNSTTGGFNTAQTIYGLGGNQKVLFYK</sequence>
<dbReference type="PANTHER" id="PTHR34415:SF1">
    <property type="entry name" value="INTEGRASE CATALYTIC DOMAIN-CONTAINING PROTEIN"/>
    <property type="match status" value="1"/>
</dbReference>
<evidence type="ECO:0000313" key="3">
    <source>
        <dbReference type="Proteomes" id="UP000018888"/>
    </source>
</evidence>
<reference evidence="2 3" key="2">
    <citation type="journal article" date="2018" name="New Phytol.">
        <title>High intraspecific genome diversity in the model arbuscular mycorrhizal symbiont Rhizophagus irregularis.</title>
        <authorList>
            <person name="Chen E.C.H."/>
            <person name="Morin E."/>
            <person name="Beaudet D."/>
            <person name="Noel J."/>
            <person name="Yildirir G."/>
            <person name="Ndikumana S."/>
            <person name="Charron P."/>
            <person name="St-Onge C."/>
            <person name="Giorgi J."/>
            <person name="Kruger M."/>
            <person name="Marton T."/>
            <person name="Ropars J."/>
            <person name="Grigoriev I.V."/>
            <person name="Hainaut M."/>
            <person name="Henrissat B."/>
            <person name="Roux C."/>
            <person name="Martin F."/>
            <person name="Corradi N."/>
        </authorList>
    </citation>
    <scope>NUCLEOTIDE SEQUENCE [LARGE SCALE GENOMIC DNA]</scope>
    <source>
        <strain evidence="2 3">DAOM 197198</strain>
    </source>
</reference>
<dbReference type="EMBL" id="AUPC02000314">
    <property type="protein sequence ID" value="POG62085.1"/>
    <property type="molecule type" value="Genomic_DNA"/>
</dbReference>
<organism evidence="2 3">
    <name type="scientific">Rhizophagus irregularis (strain DAOM 181602 / DAOM 197198 / MUCL 43194)</name>
    <name type="common">Arbuscular mycorrhizal fungus</name>
    <name type="synonym">Glomus intraradices</name>
    <dbReference type="NCBI Taxonomy" id="747089"/>
    <lineage>
        <taxon>Eukaryota</taxon>
        <taxon>Fungi</taxon>
        <taxon>Fungi incertae sedis</taxon>
        <taxon>Mucoromycota</taxon>
        <taxon>Glomeromycotina</taxon>
        <taxon>Glomeromycetes</taxon>
        <taxon>Glomerales</taxon>
        <taxon>Glomeraceae</taxon>
        <taxon>Rhizophagus</taxon>
    </lineage>
</organism>
<gene>
    <name evidence="2" type="ORF">GLOIN_2v1846669</name>
</gene>
<dbReference type="AlphaFoldDB" id="A0A2P4P9M6"/>
<accession>A0A2P4P9M6</accession>
<comment type="caution">
    <text evidence="2">The sequence shown here is derived from an EMBL/GenBank/DDBJ whole genome shotgun (WGS) entry which is preliminary data.</text>
</comment>
<reference evidence="2 3" key="1">
    <citation type="journal article" date="2013" name="Proc. Natl. Acad. Sci. U.S.A.">
        <title>Genome of an arbuscular mycorrhizal fungus provides insight into the oldest plant symbiosis.</title>
        <authorList>
            <person name="Tisserant E."/>
            <person name="Malbreil M."/>
            <person name="Kuo A."/>
            <person name="Kohler A."/>
            <person name="Symeonidi A."/>
            <person name="Balestrini R."/>
            <person name="Charron P."/>
            <person name="Duensing N."/>
            <person name="Frei Dit Frey N."/>
            <person name="Gianinazzi-Pearson V."/>
            <person name="Gilbert L.B."/>
            <person name="Handa Y."/>
            <person name="Herr J.R."/>
            <person name="Hijri M."/>
            <person name="Koul R."/>
            <person name="Kawaguchi M."/>
            <person name="Krajinski F."/>
            <person name="Lammers P.J."/>
            <person name="Masclaux F.G."/>
            <person name="Murat C."/>
            <person name="Morin E."/>
            <person name="Ndikumana S."/>
            <person name="Pagni M."/>
            <person name="Petitpierre D."/>
            <person name="Requena N."/>
            <person name="Rosikiewicz P."/>
            <person name="Riley R."/>
            <person name="Saito K."/>
            <person name="San Clemente H."/>
            <person name="Shapiro H."/>
            <person name="van Tuinen D."/>
            <person name="Becard G."/>
            <person name="Bonfante P."/>
            <person name="Paszkowski U."/>
            <person name="Shachar-Hill Y.Y."/>
            <person name="Tuskan G.A."/>
            <person name="Young P.W."/>
            <person name="Sanders I.R."/>
            <person name="Henrissat B."/>
            <person name="Rensing S.A."/>
            <person name="Grigoriev I.V."/>
            <person name="Corradi N."/>
            <person name="Roux C."/>
            <person name="Martin F."/>
        </authorList>
    </citation>
    <scope>NUCLEOTIDE SEQUENCE [LARGE SCALE GENOMIC DNA]</scope>
    <source>
        <strain evidence="2 3">DAOM 197198</strain>
    </source>
</reference>
<feature type="domain" description="DUF7869" evidence="1">
    <location>
        <begin position="108"/>
        <end position="223"/>
    </location>
</feature>
<evidence type="ECO:0000259" key="1">
    <source>
        <dbReference type="Pfam" id="PF25273"/>
    </source>
</evidence>
<proteinExistence type="predicted"/>
<dbReference type="Pfam" id="PF25273">
    <property type="entry name" value="DUF7869"/>
    <property type="match status" value="1"/>
</dbReference>